<sequence length="74" mass="8781">MASNINSEFIYIKALHCVKYEQENVEHNKDISYFTILIKLKEFETSRCGRQQEQRLSVIKRVEMKKSKTKKISA</sequence>
<dbReference type="WBParaSite" id="BTMF_0001637501-mRNA-1">
    <property type="protein sequence ID" value="BTMF_0001637501-mRNA-1"/>
    <property type="gene ID" value="BTMF_0001637501"/>
</dbReference>
<proteinExistence type="predicted"/>
<evidence type="ECO:0000313" key="1">
    <source>
        <dbReference type="WBParaSite" id="BTMF_0001637501-mRNA-1"/>
    </source>
</evidence>
<name>A0A0R3R8L9_9BILA</name>
<reference evidence="1" key="1">
    <citation type="submission" date="2017-02" db="UniProtKB">
        <authorList>
            <consortium name="WormBaseParasite"/>
        </authorList>
    </citation>
    <scope>IDENTIFICATION</scope>
</reference>
<accession>A0A0R3R8L9</accession>
<protein>
    <submittedName>
        <fullName evidence="1">Uncharacterized protein</fullName>
    </submittedName>
</protein>
<dbReference type="AlphaFoldDB" id="A0A0R3R8L9"/>
<organism evidence="1">
    <name type="scientific">Brugia timori</name>
    <dbReference type="NCBI Taxonomy" id="42155"/>
    <lineage>
        <taxon>Eukaryota</taxon>
        <taxon>Metazoa</taxon>
        <taxon>Ecdysozoa</taxon>
        <taxon>Nematoda</taxon>
        <taxon>Chromadorea</taxon>
        <taxon>Rhabditida</taxon>
        <taxon>Spirurina</taxon>
        <taxon>Spiruromorpha</taxon>
        <taxon>Filarioidea</taxon>
        <taxon>Onchocercidae</taxon>
        <taxon>Brugia</taxon>
    </lineage>
</organism>